<dbReference type="InterPro" id="IPR015797">
    <property type="entry name" value="NUDIX_hydrolase-like_dom_sf"/>
</dbReference>
<dbReference type="SUPFAM" id="SSF55811">
    <property type="entry name" value="Nudix"/>
    <property type="match status" value="1"/>
</dbReference>
<keyword evidence="6" id="KW-1185">Reference proteome</keyword>
<evidence type="ECO:0000256" key="1">
    <source>
        <dbReference type="ARBA" id="ARBA00005582"/>
    </source>
</evidence>
<dbReference type="GO" id="GO:0016787">
    <property type="term" value="F:hydrolase activity"/>
    <property type="evidence" value="ECO:0007669"/>
    <property type="project" value="UniProtKB-KW"/>
</dbReference>
<dbReference type="CDD" id="cd18873">
    <property type="entry name" value="NUDIX_NadM_like"/>
    <property type="match status" value="1"/>
</dbReference>
<feature type="domain" description="Nudix hydrolase" evidence="4">
    <location>
        <begin position="3"/>
        <end position="135"/>
    </location>
</feature>
<dbReference type="EMBL" id="CP053661">
    <property type="protein sequence ID" value="QKD83929.1"/>
    <property type="molecule type" value="Genomic_DNA"/>
</dbReference>
<evidence type="ECO:0000313" key="5">
    <source>
        <dbReference type="EMBL" id="QKD83929.1"/>
    </source>
</evidence>
<organism evidence="5 6">
    <name type="scientific">Thermoleptolyngbya sichuanensis A183</name>
    <dbReference type="NCBI Taxonomy" id="2737172"/>
    <lineage>
        <taxon>Bacteria</taxon>
        <taxon>Bacillati</taxon>
        <taxon>Cyanobacteriota</taxon>
        <taxon>Cyanophyceae</taxon>
        <taxon>Oculatellales</taxon>
        <taxon>Oculatellaceae</taxon>
        <taxon>Thermoleptolyngbya</taxon>
        <taxon>Thermoleptolyngbya sichuanensis</taxon>
    </lineage>
</organism>
<dbReference type="PRINTS" id="PR00502">
    <property type="entry name" value="NUDIXFAMILY"/>
</dbReference>
<dbReference type="Proteomes" id="UP000505210">
    <property type="component" value="Chromosome"/>
</dbReference>
<dbReference type="PANTHER" id="PTHR43736">
    <property type="entry name" value="ADP-RIBOSE PYROPHOSPHATASE"/>
    <property type="match status" value="1"/>
</dbReference>
<accession>A0A6M8B943</accession>
<dbReference type="InterPro" id="IPR020476">
    <property type="entry name" value="Nudix_hydrolase"/>
</dbReference>
<dbReference type="KEGG" id="theu:HPC62_18555"/>
<dbReference type="InterPro" id="IPR000086">
    <property type="entry name" value="NUDIX_hydrolase_dom"/>
</dbReference>
<dbReference type="RefSeq" id="WP_172358006.1">
    <property type="nucleotide sequence ID" value="NZ_CP053661.1"/>
</dbReference>
<evidence type="ECO:0000313" key="6">
    <source>
        <dbReference type="Proteomes" id="UP000505210"/>
    </source>
</evidence>
<evidence type="ECO:0000256" key="3">
    <source>
        <dbReference type="RuleBase" id="RU003476"/>
    </source>
</evidence>
<protein>
    <submittedName>
        <fullName evidence="5">NUDIX hydrolase</fullName>
    </submittedName>
</protein>
<dbReference type="InterPro" id="IPR020084">
    <property type="entry name" value="NUDIX_hydrolase_CS"/>
</dbReference>
<sequence>MSYRNPVPTVDIIIELMDRPYRPIVLIERLNPPFGWALPGGFVDYGESVEDAAEREAAEETGLQVKLTEQFQVYSDPQRDPRLHTLSVVFLATAKGDPFAGDDAKNLGVFEIWDLPSNLCFDHDRILRDYRYFREHGLRPKLG</sequence>
<dbReference type="Gene3D" id="3.90.79.10">
    <property type="entry name" value="Nucleoside Triphosphate Pyrophosphohydrolase"/>
    <property type="match status" value="1"/>
</dbReference>
<dbReference type="PROSITE" id="PS00893">
    <property type="entry name" value="NUDIX_BOX"/>
    <property type="match status" value="1"/>
</dbReference>
<reference evidence="5 6" key="1">
    <citation type="submission" date="2020-05" db="EMBL/GenBank/DDBJ databases">
        <title>Complete genome sequence of of a novel Thermoleptolyngbya strain isolated from hot springs of Ganzi, Sichuan China.</title>
        <authorList>
            <person name="Tang J."/>
            <person name="Daroch M."/>
            <person name="Li L."/>
            <person name="Waleron K."/>
            <person name="Waleron M."/>
            <person name="Waleron M."/>
        </authorList>
    </citation>
    <scope>NUCLEOTIDE SEQUENCE [LARGE SCALE GENOMIC DNA]</scope>
    <source>
        <strain evidence="5 6">PKUAC-SCTA183</strain>
    </source>
</reference>
<evidence type="ECO:0000256" key="2">
    <source>
        <dbReference type="ARBA" id="ARBA00022801"/>
    </source>
</evidence>
<comment type="similarity">
    <text evidence="1 3">Belongs to the Nudix hydrolase family.</text>
</comment>
<name>A0A6M8B943_9CYAN</name>
<gene>
    <name evidence="5" type="ORF">HPC62_18555</name>
</gene>
<dbReference type="Pfam" id="PF00293">
    <property type="entry name" value="NUDIX"/>
    <property type="match status" value="1"/>
</dbReference>
<evidence type="ECO:0000259" key="4">
    <source>
        <dbReference type="PROSITE" id="PS51462"/>
    </source>
</evidence>
<dbReference type="PROSITE" id="PS51462">
    <property type="entry name" value="NUDIX"/>
    <property type="match status" value="1"/>
</dbReference>
<proteinExistence type="inferred from homology"/>
<dbReference type="PANTHER" id="PTHR43736:SF1">
    <property type="entry name" value="DIHYDRONEOPTERIN TRIPHOSPHATE DIPHOSPHATASE"/>
    <property type="match status" value="1"/>
</dbReference>
<keyword evidence="2 3" id="KW-0378">Hydrolase</keyword>
<dbReference type="AlphaFoldDB" id="A0A6M8B943"/>